<protein>
    <recommendedName>
        <fullName evidence="5">CDK5 regulatory subunit-associated protein 3</fullName>
    </recommendedName>
</protein>
<feature type="region of interest" description="Disordered" evidence="2">
    <location>
        <begin position="294"/>
        <end position="336"/>
    </location>
</feature>
<keyword evidence="4" id="KW-1185">Reference proteome</keyword>
<evidence type="ECO:0000256" key="2">
    <source>
        <dbReference type="SAM" id="MobiDB-lite"/>
    </source>
</evidence>
<dbReference type="PANTHER" id="PTHR14894">
    <property type="entry name" value="CDK5 REGULATORY SUBUNIT-ASSOCIATED PROTEIN 3"/>
    <property type="match status" value="1"/>
</dbReference>
<evidence type="ECO:0008006" key="5">
    <source>
        <dbReference type="Google" id="ProtNLM"/>
    </source>
</evidence>
<dbReference type="PANTHER" id="PTHR14894:SF0">
    <property type="entry name" value="CDK5 REGULATORY SUBUNIT-ASSOCIATED PROTEIN 3"/>
    <property type="match status" value="1"/>
</dbReference>
<sequence>MQKQDDSTGNTREAELLPIDIYYNKLLDWLLDRRHCDVKWQTGVLEVREKINAAIQDMPPVDEITQLLSGTYINYFHCIRIVELLKISESATKNIFGGYSSKRMKDWQEIVKLYEKNNINLAEAAHLLIRNVNYEIPSLKRQIGKCQQTQRDCTRKESEYSSNAALFKEKYQSVCRQMGIKGDDVKTELLSLLNELPELYKGIVSSIGSLKNATHYYEAFVNFLVPSYNHEKESSEVTTPLVRHIQKHGNSTVYQWRTGKIPSVIIPDKRPETTNVENEESGDIDWGIETVTTTDTGADNIDWGGGGEEDTGGIDWGDSGETIDWGETGQDNQDSAIDWGDDTGTADHEVTVDSGGITLEGSGQDEGGVISGEDAETLMDTTQTRNLLIDELLELQGFLRQRLMEMKSDSDVLSANQFQSAPQLIQMQSVESVQSMESAVTDVLSTLTSMKMHNLFLLKTSPRYLDRLADSLQQKLKVSEKLVTSIKVMADKRQAATIEQRDLEPKLEIIRTKTRELQEQISQEISKKYKNRPVNIMGEINTI</sequence>
<reference evidence="3 4" key="1">
    <citation type="submission" date="2022-05" db="EMBL/GenBank/DDBJ databases">
        <authorList>
            <consortium name="Genoscope - CEA"/>
            <person name="William W."/>
        </authorList>
    </citation>
    <scope>NUCLEOTIDE SEQUENCE [LARGE SCALE GENOMIC DNA]</scope>
</reference>
<dbReference type="Pfam" id="PF05600">
    <property type="entry name" value="CDK5RAP3"/>
    <property type="match status" value="1"/>
</dbReference>
<comment type="similarity">
    <text evidence="1">Belongs to the CDK5RAP3 family.</text>
</comment>
<dbReference type="InterPro" id="IPR008491">
    <property type="entry name" value="CDK5RAP3"/>
</dbReference>
<dbReference type="GO" id="GO:0012505">
    <property type="term" value="C:endomembrane system"/>
    <property type="evidence" value="ECO:0007669"/>
    <property type="project" value="TreeGrafter"/>
</dbReference>
<dbReference type="GO" id="GO:0007346">
    <property type="term" value="P:regulation of mitotic cell cycle"/>
    <property type="evidence" value="ECO:0007669"/>
    <property type="project" value="TreeGrafter"/>
</dbReference>
<comment type="caution">
    <text evidence="3">The sequence shown here is derived from an EMBL/GenBank/DDBJ whole genome shotgun (WGS) entry which is preliminary data.</text>
</comment>
<evidence type="ECO:0000313" key="3">
    <source>
        <dbReference type="EMBL" id="CAH3124355.1"/>
    </source>
</evidence>
<gene>
    <name evidence="3" type="ORF">PMEA_00011222</name>
</gene>
<accession>A0AAU9WSM6</accession>
<dbReference type="EMBL" id="CALNXJ010000020">
    <property type="protein sequence ID" value="CAH3124355.1"/>
    <property type="molecule type" value="Genomic_DNA"/>
</dbReference>
<proteinExistence type="inferred from homology"/>
<evidence type="ECO:0000256" key="1">
    <source>
        <dbReference type="ARBA" id="ARBA00007478"/>
    </source>
</evidence>
<organism evidence="3 4">
    <name type="scientific">Pocillopora meandrina</name>
    <dbReference type="NCBI Taxonomy" id="46732"/>
    <lineage>
        <taxon>Eukaryota</taxon>
        <taxon>Metazoa</taxon>
        <taxon>Cnidaria</taxon>
        <taxon>Anthozoa</taxon>
        <taxon>Hexacorallia</taxon>
        <taxon>Scleractinia</taxon>
        <taxon>Astrocoeniina</taxon>
        <taxon>Pocilloporidae</taxon>
        <taxon>Pocillopora</taxon>
    </lineage>
</organism>
<name>A0AAU9WSM6_9CNID</name>
<dbReference type="Proteomes" id="UP001159428">
    <property type="component" value="Unassembled WGS sequence"/>
</dbReference>
<evidence type="ECO:0000313" key="4">
    <source>
        <dbReference type="Proteomes" id="UP001159428"/>
    </source>
</evidence>
<dbReference type="AlphaFoldDB" id="A0AAU9WSM6"/>